<dbReference type="AlphaFoldDB" id="A0A3P8X0E5"/>
<name>A0A3P8X0E5_CYNSE</name>
<dbReference type="GeneTree" id="ENSGT00390000007074"/>
<reference evidence="2" key="2">
    <citation type="submission" date="2025-08" db="UniProtKB">
        <authorList>
            <consortium name="Ensembl"/>
        </authorList>
    </citation>
    <scope>IDENTIFICATION</scope>
</reference>
<accession>A0A3P8X0E5</accession>
<sequence>EMASDNEKDEDFVTYGTVLEPLGEDEPLKKPVPLHEQTVKDEKGRYQRFHGAFTGGFSAGYYNTVGTKEGWTPSTFVSSRGQKAEICRAKPEDFMDEETVESKFMAVQCLLMGQRNQRLVSSRAAFFFI</sequence>
<dbReference type="InterPro" id="IPR011666">
    <property type="entry name" value="DUF1604"/>
</dbReference>
<keyword evidence="3" id="KW-1185">Reference proteome</keyword>
<dbReference type="Ensembl" id="ENSCSET00000030800.1">
    <property type="protein sequence ID" value="ENSCSEP00000030395.1"/>
    <property type="gene ID" value="ENSCSEG00000019456.1"/>
</dbReference>
<reference evidence="2" key="3">
    <citation type="submission" date="2025-09" db="UniProtKB">
        <authorList>
            <consortium name="Ensembl"/>
        </authorList>
    </citation>
    <scope>IDENTIFICATION</scope>
</reference>
<reference evidence="2 3" key="1">
    <citation type="journal article" date="2014" name="Nat. Genet.">
        <title>Whole-genome sequence of a flatfish provides insights into ZW sex chromosome evolution and adaptation to a benthic lifestyle.</title>
        <authorList>
            <person name="Chen S."/>
            <person name="Zhang G."/>
            <person name="Shao C."/>
            <person name="Huang Q."/>
            <person name="Liu G."/>
            <person name="Zhang P."/>
            <person name="Song W."/>
            <person name="An N."/>
            <person name="Chalopin D."/>
            <person name="Volff J.N."/>
            <person name="Hong Y."/>
            <person name="Li Q."/>
            <person name="Sha Z."/>
            <person name="Zhou H."/>
            <person name="Xie M."/>
            <person name="Yu Q."/>
            <person name="Liu Y."/>
            <person name="Xiang H."/>
            <person name="Wang N."/>
            <person name="Wu K."/>
            <person name="Yang C."/>
            <person name="Zhou Q."/>
            <person name="Liao X."/>
            <person name="Yang L."/>
            <person name="Hu Q."/>
            <person name="Zhang J."/>
            <person name="Meng L."/>
            <person name="Jin L."/>
            <person name="Tian Y."/>
            <person name="Lian J."/>
            <person name="Yang J."/>
            <person name="Miao G."/>
            <person name="Liu S."/>
            <person name="Liang Z."/>
            <person name="Yan F."/>
            <person name="Li Y."/>
            <person name="Sun B."/>
            <person name="Zhang H."/>
            <person name="Zhang J."/>
            <person name="Zhu Y."/>
            <person name="Du M."/>
            <person name="Zhao Y."/>
            <person name="Schartl M."/>
            <person name="Tang Q."/>
            <person name="Wang J."/>
        </authorList>
    </citation>
    <scope>NUCLEOTIDE SEQUENCE</scope>
</reference>
<dbReference type="PANTHER" id="PTHR13384:SF19">
    <property type="entry name" value="G PATCH DOMAIN-CONTAINING PROTEIN 1"/>
    <property type="match status" value="1"/>
</dbReference>
<dbReference type="Proteomes" id="UP000265120">
    <property type="component" value="Chromosome 5"/>
</dbReference>
<dbReference type="PANTHER" id="PTHR13384">
    <property type="entry name" value="G PATCH DOMAIN-CONTAINING PROTEIN 1"/>
    <property type="match status" value="1"/>
</dbReference>
<evidence type="ECO:0000313" key="2">
    <source>
        <dbReference type="Ensembl" id="ENSCSEP00000030395.1"/>
    </source>
</evidence>
<organism evidence="2 3">
    <name type="scientific">Cynoglossus semilaevis</name>
    <name type="common">Tongue sole</name>
    <dbReference type="NCBI Taxonomy" id="244447"/>
    <lineage>
        <taxon>Eukaryota</taxon>
        <taxon>Metazoa</taxon>
        <taxon>Chordata</taxon>
        <taxon>Craniata</taxon>
        <taxon>Vertebrata</taxon>
        <taxon>Euteleostomi</taxon>
        <taxon>Actinopterygii</taxon>
        <taxon>Neopterygii</taxon>
        <taxon>Teleostei</taxon>
        <taxon>Neoteleostei</taxon>
        <taxon>Acanthomorphata</taxon>
        <taxon>Carangaria</taxon>
        <taxon>Pleuronectiformes</taxon>
        <taxon>Pleuronectoidei</taxon>
        <taxon>Cynoglossidae</taxon>
        <taxon>Cynoglossinae</taxon>
        <taxon>Cynoglossus</taxon>
    </lineage>
</organism>
<evidence type="ECO:0000313" key="3">
    <source>
        <dbReference type="Proteomes" id="UP000265120"/>
    </source>
</evidence>
<proteinExistence type="predicted"/>
<dbReference type="Pfam" id="PF07713">
    <property type="entry name" value="DUF1604"/>
    <property type="match status" value="1"/>
</dbReference>
<feature type="domain" description="G patch" evidence="1">
    <location>
        <begin position="32"/>
        <end position="102"/>
    </location>
</feature>
<dbReference type="GO" id="GO:0006397">
    <property type="term" value="P:mRNA processing"/>
    <property type="evidence" value="ECO:0007669"/>
    <property type="project" value="InterPro"/>
</dbReference>
<protein>
    <submittedName>
        <fullName evidence="2">G-patch domain containing 1</fullName>
    </submittedName>
</protein>
<dbReference type="GO" id="GO:0003723">
    <property type="term" value="F:RNA binding"/>
    <property type="evidence" value="ECO:0007669"/>
    <property type="project" value="TreeGrafter"/>
</dbReference>
<evidence type="ECO:0000259" key="1">
    <source>
        <dbReference type="Pfam" id="PF07713"/>
    </source>
</evidence>
<dbReference type="GO" id="GO:0005634">
    <property type="term" value="C:nucleus"/>
    <property type="evidence" value="ECO:0007669"/>
    <property type="project" value="TreeGrafter"/>
</dbReference>